<dbReference type="PANTHER" id="PTHR43190:SF3">
    <property type="entry name" value="N-ACETYL-D-GLUCOSAMINE KINASE"/>
    <property type="match status" value="1"/>
</dbReference>
<keyword evidence="3" id="KW-1185">Reference proteome</keyword>
<organism evidence="2 3">
    <name type="scientific">Asticcacaulis taihuensis</name>
    <dbReference type="NCBI Taxonomy" id="260084"/>
    <lineage>
        <taxon>Bacteria</taxon>
        <taxon>Pseudomonadati</taxon>
        <taxon>Pseudomonadota</taxon>
        <taxon>Alphaproteobacteria</taxon>
        <taxon>Caulobacterales</taxon>
        <taxon>Caulobacteraceae</taxon>
        <taxon>Asticcacaulis</taxon>
    </lineage>
</organism>
<dbReference type="CDD" id="cd24082">
    <property type="entry name" value="ASKHA_NBD_GspK-like"/>
    <property type="match status" value="1"/>
</dbReference>
<keyword evidence="2" id="KW-0418">Kinase</keyword>
<dbReference type="InterPro" id="IPR043129">
    <property type="entry name" value="ATPase_NBD"/>
</dbReference>
<sequence length="302" mass="31211">MTNSDPRLQLFAGVDGGGTKCRVRVRNAAGDLLGEAEGGPANIRLGLNMVWANILGTLDHVLVQAGRTSGDWDKISIGLGLAGIASAEDAERTIKAGPRFGRCDASSDAHTACLGAFSGRDGGILISGTGSNAYAWVGQKGTQIGGWGFEVCDNGSAADLGRSAIRAALEGQDGLAPDTDFTRAVIRHFGGHASEIVHWVTTAKPRDYGTLAPMVMSFANAGDPVATALVQHSADDLARYINRLHAIGATKVCLVGGMAPILQPWINPQARALLAEAEHDALEGGLLMAHGVSNGLPQTVTA</sequence>
<evidence type="ECO:0000259" key="1">
    <source>
        <dbReference type="Pfam" id="PF01869"/>
    </source>
</evidence>
<dbReference type="STRING" id="260084.SAMN02927928_1139"/>
<dbReference type="RefSeq" id="WP_245678855.1">
    <property type="nucleotide sequence ID" value="NZ_CBCRYE010000001.1"/>
</dbReference>
<dbReference type="EMBL" id="FMTS01000001">
    <property type="protein sequence ID" value="SCW42598.1"/>
    <property type="molecule type" value="Genomic_DNA"/>
</dbReference>
<proteinExistence type="predicted"/>
<gene>
    <name evidence="2" type="ORF">SAMN02927928_1139</name>
</gene>
<dbReference type="InterPro" id="IPR052519">
    <property type="entry name" value="Euk-type_GlcNAc_Kinase"/>
</dbReference>
<name>A0A1G4QE20_9CAUL</name>
<keyword evidence="2" id="KW-0808">Transferase</keyword>
<dbReference type="Pfam" id="PF01869">
    <property type="entry name" value="BcrAD_BadFG"/>
    <property type="match status" value="1"/>
</dbReference>
<dbReference type="AlphaFoldDB" id="A0A1G4QE20"/>
<protein>
    <submittedName>
        <fullName evidence="2">Glucosamine kinase</fullName>
    </submittedName>
</protein>
<feature type="domain" description="ATPase BadF/BadG/BcrA/BcrD type" evidence="1">
    <location>
        <begin position="13"/>
        <end position="269"/>
    </location>
</feature>
<dbReference type="InterPro" id="IPR002731">
    <property type="entry name" value="ATPase_BadF"/>
</dbReference>
<accession>A0A1G4QE20</accession>
<evidence type="ECO:0000313" key="2">
    <source>
        <dbReference type="EMBL" id="SCW42598.1"/>
    </source>
</evidence>
<dbReference type="GO" id="GO:0016301">
    <property type="term" value="F:kinase activity"/>
    <property type="evidence" value="ECO:0007669"/>
    <property type="project" value="UniProtKB-KW"/>
</dbReference>
<reference evidence="3" key="1">
    <citation type="submission" date="2016-10" db="EMBL/GenBank/DDBJ databases">
        <authorList>
            <person name="Varghese N."/>
            <person name="Submissions S."/>
        </authorList>
    </citation>
    <scope>NUCLEOTIDE SEQUENCE [LARGE SCALE GENOMIC DNA]</scope>
    <source>
        <strain evidence="3">CGMCC 1.3431</strain>
    </source>
</reference>
<dbReference type="Gene3D" id="3.30.420.40">
    <property type="match status" value="2"/>
</dbReference>
<dbReference type="SUPFAM" id="SSF53067">
    <property type="entry name" value="Actin-like ATPase domain"/>
    <property type="match status" value="2"/>
</dbReference>
<evidence type="ECO:0000313" key="3">
    <source>
        <dbReference type="Proteomes" id="UP000199150"/>
    </source>
</evidence>
<dbReference type="Proteomes" id="UP000199150">
    <property type="component" value="Unassembled WGS sequence"/>
</dbReference>
<dbReference type="PANTHER" id="PTHR43190">
    <property type="entry name" value="N-ACETYL-D-GLUCOSAMINE KINASE"/>
    <property type="match status" value="1"/>
</dbReference>